<dbReference type="EMBL" id="JAPZBT010000006">
    <property type="protein sequence ID" value="KAJ5356146.1"/>
    <property type="molecule type" value="Genomic_DNA"/>
</dbReference>
<protein>
    <submittedName>
        <fullName evidence="1">Uncharacterized protein</fullName>
    </submittedName>
</protein>
<evidence type="ECO:0000313" key="2">
    <source>
        <dbReference type="Proteomes" id="UP001147752"/>
    </source>
</evidence>
<name>A0A9W9R9P1_9EURO</name>
<reference evidence="1" key="2">
    <citation type="journal article" date="2023" name="IMA Fungus">
        <title>Comparative genomic study of the Penicillium genus elucidates a diverse pangenome and 15 lateral gene transfer events.</title>
        <authorList>
            <person name="Petersen C."/>
            <person name="Sorensen T."/>
            <person name="Nielsen M.R."/>
            <person name="Sondergaard T.E."/>
            <person name="Sorensen J.L."/>
            <person name="Fitzpatrick D.A."/>
            <person name="Frisvad J.C."/>
            <person name="Nielsen K.L."/>
        </authorList>
    </citation>
    <scope>NUCLEOTIDE SEQUENCE</scope>
    <source>
        <strain evidence="1">IBT 3081</strain>
    </source>
</reference>
<dbReference type="GeneID" id="81467661"/>
<comment type="caution">
    <text evidence="1">The sequence shown here is derived from an EMBL/GenBank/DDBJ whole genome shotgun (WGS) entry which is preliminary data.</text>
</comment>
<organism evidence="1 2">
    <name type="scientific">Penicillium concentricum</name>
    <dbReference type="NCBI Taxonomy" id="293559"/>
    <lineage>
        <taxon>Eukaryota</taxon>
        <taxon>Fungi</taxon>
        <taxon>Dikarya</taxon>
        <taxon>Ascomycota</taxon>
        <taxon>Pezizomycotina</taxon>
        <taxon>Eurotiomycetes</taxon>
        <taxon>Eurotiomycetidae</taxon>
        <taxon>Eurotiales</taxon>
        <taxon>Aspergillaceae</taxon>
        <taxon>Penicillium</taxon>
    </lineage>
</organism>
<keyword evidence="2" id="KW-1185">Reference proteome</keyword>
<dbReference type="RefSeq" id="XP_056574293.1">
    <property type="nucleotide sequence ID" value="XM_056728478.1"/>
</dbReference>
<dbReference type="Proteomes" id="UP001147752">
    <property type="component" value="Unassembled WGS sequence"/>
</dbReference>
<gene>
    <name evidence="1" type="ORF">N7517_010755</name>
</gene>
<evidence type="ECO:0000313" key="1">
    <source>
        <dbReference type="EMBL" id="KAJ5356146.1"/>
    </source>
</evidence>
<proteinExistence type="predicted"/>
<dbReference type="AlphaFoldDB" id="A0A9W9R9P1"/>
<sequence length="70" mass="7813">MEERTRETIWYTQRLSPLKIYGNVATMLIVDGVHVRSLAAVGPTLDHRGTKSMIFLSAVCDGNLTKIHSL</sequence>
<reference evidence="1" key="1">
    <citation type="submission" date="2022-12" db="EMBL/GenBank/DDBJ databases">
        <authorList>
            <person name="Petersen C."/>
        </authorList>
    </citation>
    <scope>NUCLEOTIDE SEQUENCE</scope>
    <source>
        <strain evidence="1">IBT 3081</strain>
    </source>
</reference>
<accession>A0A9W9R9P1</accession>